<evidence type="ECO:0000313" key="2">
    <source>
        <dbReference type="Proteomes" id="UP001497700"/>
    </source>
</evidence>
<protein>
    <submittedName>
        <fullName evidence="1">Xanthine/uracil permease</fullName>
    </submittedName>
</protein>
<proteinExistence type="predicted"/>
<dbReference type="Proteomes" id="UP001497700">
    <property type="component" value="Unassembled WGS sequence"/>
</dbReference>
<gene>
    <name evidence="1" type="ORF">F4820DRAFT_14017</name>
</gene>
<sequence>MDEDQGPSQIVPQRGPKKTMGERLTLVKRTLFTKQGLVGDYDYAFLLRPNLPFMKKARQAAPFFGLNDKMPIVLALVLGLQHALAMLAGVITPPILMSGAAGVNLPVDMQQYLVSTALIVSGILSMIQITRFHIHGTPYYLGTGLISVVGISFSIIPVALGGFAQMYANGFCPTDADGTKLPCPDAYGALLGTAACCALIEILIAFIPPRIILKIFPPLVTGPTVMLIGIHLIETGFKNWAGGSGSCSDATHTAFFDVCPNVGAPHALPWGSPEYLGLGFSVFLTIILCERFGAPIMKSTSVIIGLLVGCIIAAATGYFDRSGIDAAPVASFVWVHTFKLTVYGPLVLPVLAVFIVCACEAIGDITATCDVSRLEVEGRIYESRIQGGVLADGLNGILAALMTITPMSTFAQNNGVIALTRCANRTAGYCCCVFLIIMGIFAKFAAALVAIPSSVLGGMTTFLFCSVAVSGIAIITRGVPFTRRNRFILTAGLAIGYGATLVPTYFDNVFSYSGDNKSLQGFLDAIVLVMETGFTVTAFVCMILNLTLEEEIEETDAKLIAADVPVGAKEEHDTHPDGQSFDGASARAKQV</sequence>
<reference evidence="1 2" key="1">
    <citation type="journal article" date="2022" name="New Phytol.">
        <title>Ecological generalism drives hyperdiversity of secondary metabolite gene clusters in xylarialean endophytes.</title>
        <authorList>
            <person name="Franco M.E.E."/>
            <person name="Wisecaver J.H."/>
            <person name="Arnold A.E."/>
            <person name="Ju Y.M."/>
            <person name="Slot J.C."/>
            <person name="Ahrendt S."/>
            <person name="Moore L.P."/>
            <person name="Eastman K.E."/>
            <person name="Scott K."/>
            <person name="Konkel Z."/>
            <person name="Mondo S.J."/>
            <person name="Kuo A."/>
            <person name="Hayes R.D."/>
            <person name="Haridas S."/>
            <person name="Andreopoulos B."/>
            <person name="Riley R."/>
            <person name="LaButti K."/>
            <person name="Pangilinan J."/>
            <person name="Lipzen A."/>
            <person name="Amirebrahimi M."/>
            <person name="Yan J."/>
            <person name="Adam C."/>
            <person name="Keymanesh K."/>
            <person name="Ng V."/>
            <person name="Louie K."/>
            <person name="Northen T."/>
            <person name="Drula E."/>
            <person name="Henrissat B."/>
            <person name="Hsieh H.M."/>
            <person name="Youens-Clark K."/>
            <person name="Lutzoni F."/>
            <person name="Miadlikowska J."/>
            <person name="Eastwood D.C."/>
            <person name="Hamelin R.C."/>
            <person name="Grigoriev I.V."/>
            <person name="U'Ren J.M."/>
        </authorList>
    </citation>
    <scope>NUCLEOTIDE SEQUENCE [LARGE SCALE GENOMIC DNA]</scope>
    <source>
        <strain evidence="1 2">CBS 119005</strain>
    </source>
</reference>
<organism evidence="1 2">
    <name type="scientific">Hypoxylon rubiginosum</name>
    <dbReference type="NCBI Taxonomy" id="110542"/>
    <lineage>
        <taxon>Eukaryota</taxon>
        <taxon>Fungi</taxon>
        <taxon>Dikarya</taxon>
        <taxon>Ascomycota</taxon>
        <taxon>Pezizomycotina</taxon>
        <taxon>Sordariomycetes</taxon>
        <taxon>Xylariomycetidae</taxon>
        <taxon>Xylariales</taxon>
        <taxon>Hypoxylaceae</taxon>
        <taxon>Hypoxylon</taxon>
    </lineage>
</organism>
<keyword evidence="2" id="KW-1185">Reference proteome</keyword>
<accession>A0ACB9YU18</accession>
<name>A0ACB9YU18_9PEZI</name>
<dbReference type="EMBL" id="MU393520">
    <property type="protein sequence ID" value="KAI4862698.1"/>
    <property type="molecule type" value="Genomic_DNA"/>
</dbReference>
<evidence type="ECO:0000313" key="1">
    <source>
        <dbReference type="EMBL" id="KAI4862698.1"/>
    </source>
</evidence>
<comment type="caution">
    <text evidence="1">The sequence shown here is derived from an EMBL/GenBank/DDBJ whole genome shotgun (WGS) entry which is preliminary data.</text>
</comment>